<evidence type="ECO:0000256" key="2">
    <source>
        <dbReference type="ARBA" id="ARBA00009539"/>
    </source>
</evidence>
<dbReference type="InterPro" id="IPR012259">
    <property type="entry name" value="DHFR"/>
</dbReference>
<reference evidence="10 11" key="1">
    <citation type="submission" date="2018-01" db="EMBL/GenBank/DDBJ databases">
        <title>Genome sequence of a Cantenovulum-like bacteria.</title>
        <authorList>
            <person name="Tan W.R."/>
            <person name="Lau N.-S."/>
            <person name="Go F."/>
            <person name="Amirul A.-A.A."/>
        </authorList>
    </citation>
    <scope>NUCLEOTIDE SEQUENCE [LARGE SCALE GENOMIC DNA]</scope>
    <source>
        <strain evidence="10 11">CCB-QB4</strain>
    </source>
</reference>
<comment type="function">
    <text evidence="7 8">Key enzyme in folate metabolism. Catalyzes an essential reaction for de novo glycine and purine synthesis, and for DNA precursor synthesis.</text>
</comment>
<keyword evidence="11" id="KW-1185">Reference proteome</keyword>
<proteinExistence type="inferred from homology"/>
<keyword evidence="4 8" id="KW-0554">One-carbon metabolism</keyword>
<dbReference type="SMR" id="A0A2S0VX57"/>
<dbReference type="PRINTS" id="PR00070">
    <property type="entry name" value="DHFR"/>
</dbReference>
<dbReference type="SUPFAM" id="SSF53597">
    <property type="entry name" value="Dihydrofolate reductase-like"/>
    <property type="match status" value="1"/>
</dbReference>
<comment type="similarity">
    <text evidence="2 8">Belongs to the dihydrofolate reductase family.</text>
</comment>
<evidence type="ECO:0000256" key="7">
    <source>
        <dbReference type="ARBA" id="ARBA00025067"/>
    </source>
</evidence>
<evidence type="ECO:0000256" key="5">
    <source>
        <dbReference type="ARBA" id="ARBA00022857"/>
    </source>
</evidence>
<dbReference type="RefSeq" id="WP_108604752.1">
    <property type="nucleotide sequence ID" value="NZ_CP026604.1"/>
</dbReference>
<evidence type="ECO:0000259" key="9">
    <source>
        <dbReference type="PROSITE" id="PS51330"/>
    </source>
</evidence>
<dbReference type="OrthoDB" id="9804315at2"/>
<evidence type="ECO:0000256" key="8">
    <source>
        <dbReference type="PIRNR" id="PIRNR000194"/>
    </source>
</evidence>
<name>A0A2S0VX57_9ALTE</name>
<dbReference type="InterPro" id="IPR024072">
    <property type="entry name" value="DHFR-like_dom_sf"/>
</dbReference>
<keyword evidence="6 8" id="KW-0560">Oxidoreductase</keyword>
<evidence type="ECO:0000313" key="10">
    <source>
        <dbReference type="EMBL" id="AWB68700.1"/>
    </source>
</evidence>
<accession>A0A2S0VX57</accession>
<dbReference type="KEGG" id="cate:C2869_20885"/>
<dbReference type="Pfam" id="PF00186">
    <property type="entry name" value="DHFR_1"/>
    <property type="match status" value="1"/>
</dbReference>
<evidence type="ECO:0000313" key="11">
    <source>
        <dbReference type="Proteomes" id="UP000244441"/>
    </source>
</evidence>
<dbReference type="GO" id="GO:0046655">
    <property type="term" value="P:folic acid metabolic process"/>
    <property type="evidence" value="ECO:0007669"/>
    <property type="project" value="TreeGrafter"/>
</dbReference>
<sequence>MIISMIAAMTADRAIGKDNQLLWHLPADLQFFKRTTLGKPVIMGRNTFESIGRPLPGRTNIVVSTRDEKPHPDVVLVNTLEAAIQAAGDVEEVMIIGGGKVYEAFLAKANKLYVTYVDADIEGDTYFPEFLNDKAWQEIERIEGQVDDKNPLAHRFVIYQK</sequence>
<evidence type="ECO:0000256" key="1">
    <source>
        <dbReference type="ARBA" id="ARBA00004903"/>
    </source>
</evidence>
<evidence type="ECO:0000256" key="3">
    <source>
        <dbReference type="ARBA" id="ARBA00012856"/>
    </source>
</evidence>
<dbReference type="PANTHER" id="PTHR48069:SF3">
    <property type="entry name" value="DIHYDROFOLATE REDUCTASE"/>
    <property type="match status" value="1"/>
</dbReference>
<dbReference type="GO" id="GO:0046452">
    <property type="term" value="P:dihydrofolate metabolic process"/>
    <property type="evidence" value="ECO:0007669"/>
    <property type="project" value="TreeGrafter"/>
</dbReference>
<dbReference type="UniPathway" id="UPA00077">
    <property type="reaction ID" value="UER00158"/>
</dbReference>
<dbReference type="InterPro" id="IPR001796">
    <property type="entry name" value="DHFR_dom"/>
</dbReference>
<dbReference type="PROSITE" id="PS51330">
    <property type="entry name" value="DHFR_2"/>
    <property type="match status" value="1"/>
</dbReference>
<comment type="pathway">
    <text evidence="1 8">Cofactor biosynthesis; tetrahydrofolate biosynthesis; 5,6,7,8-tetrahydrofolate from 7,8-dihydrofolate: step 1/1.</text>
</comment>
<dbReference type="EMBL" id="CP026604">
    <property type="protein sequence ID" value="AWB68700.1"/>
    <property type="molecule type" value="Genomic_DNA"/>
</dbReference>
<gene>
    <name evidence="10" type="ORF">C2869_20885</name>
</gene>
<dbReference type="PANTHER" id="PTHR48069">
    <property type="entry name" value="DIHYDROFOLATE REDUCTASE"/>
    <property type="match status" value="1"/>
</dbReference>
<feature type="domain" description="DHFR" evidence="9">
    <location>
        <begin position="2"/>
        <end position="161"/>
    </location>
</feature>
<dbReference type="Gene3D" id="3.40.430.10">
    <property type="entry name" value="Dihydrofolate Reductase, subunit A"/>
    <property type="match status" value="1"/>
</dbReference>
<dbReference type="AlphaFoldDB" id="A0A2S0VX57"/>
<organism evidence="10 11">
    <name type="scientific">Saccharobesus litoralis</name>
    <dbReference type="NCBI Taxonomy" id="2172099"/>
    <lineage>
        <taxon>Bacteria</taxon>
        <taxon>Pseudomonadati</taxon>
        <taxon>Pseudomonadota</taxon>
        <taxon>Gammaproteobacteria</taxon>
        <taxon>Alteromonadales</taxon>
        <taxon>Alteromonadaceae</taxon>
        <taxon>Saccharobesus</taxon>
    </lineage>
</organism>
<evidence type="ECO:0000256" key="4">
    <source>
        <dbReference type="ARBA" id="ARBA00022563"/>
    </source>
</evidence>
<dbReference type="GO" id="GO:0004146">
    <property type="term" value="F:dihydrofolate reductase activity"/>
    <property type="evidence" value="ECO:0007669"/>
    <property type="project" value="UniProtKB-EC"/>
</dbReference>
<keyword evidence="5 8" id="KW-0521">NADP</keyword>
<dbReference type="EC" id="1.5.1.3" evidence="3 8"/>
<dbReference type="FunFam" id="3.40.430.10:FF:000001">
    <property type="entry name" value="Dihydrofolate reductase"/>
    <property type="match status" value="1"/>
</dbReference>
<dbReference type="GO" id="GO:0006730">
    <property type="term" value="P:one-carbon metabolic process"/>
    <property type="evidence" value="ECO:0007669"/>
    <property type="project" value="UniProtKB-KW"/>
</dbReference>
<protein>
    <recommendedName>
        <fullName evidence="3 8">Dihydrofolate reductase</fullName>
        <ecNumber evidence="3 8">1.5.1.3</ecNumber>
    </recommendedName>
</protein>
<dbReference type="Proteomes" id="UP000244441">
    <property type="component" value="Chromosome"/>
</dbReference>
<dbReference type="PIRSF" id="PIRSF000194">
    <property type="entry name" value="DHFR"/>
    <property type="match status" value="1"/>
</dbReference>
<dbReference type="GO" id="GO:0070401">
    <property type="term" value="F:NADP+ binding"/>
    <property type="evidence" value="ECO:0007669"/>
    <property type="project" value="UniProtKB-ARBA"/>
</dbReference>
<dbReference type="NCBIfam" id="NF008037">
    <property type="entry name" value="PRK10769.1"/>
    <property type="match status" value="1"/>
</dbReference>
<comment type="catalytic activity">
    <reaction evidence="8">
        <text>(6S)-5,6,7,8-tetrahydrofolate + NADP(+) = 7,8-dihydrofolate + NADPH + H(+)</text>
        <dbReference type="Rhea" id="RHEA:15009"/>
        <dbReference type="ChEBI" id="CHEBI:15378"/>
        <dbReference type="ChEBI" id="CHEBI:57451"/>
        <dbReference type="ChEBI" id="CHEBI:57453"/>
        <dbReference type="ChEBI" id="CHEBI:57783"/>
        <dbReference type="ChEBI" id="CHEBI:58349"/>
        <dbReference type="EC" id="1.5.1.3"/>
    </reaction>
</comment>
<evidence type="ECO:0000256" key="6">
    <source>
        <dbReference type="ARBA" id="ARBA00023002"/>
    </source>
</evidence>
<dbReference type="CDD" id="cd00209">
    <property type="entry name" value="DHFR"/>
    <property type="match status" value="1"/>
</dbReference>
<dbReference type="GO" id="GO:0005829">
    <property type="term" value="C:cytosol"/>
    <property type="evidence" value="ECO:0007669"/>
    <property type="project" value="TreeGrafter"/>
</dbReference>
<dbReference type="GO" id="GO:0046654">
    <property type="term" value="P:tetrahydrofolate biosynthetic process"/>
    <property type="evidence" value="ECO:0007669"/>
    <property type="project" value="UniProtKB-UniPathway"/>
</dbReference>